<dbReference type="FunFam" id="2.60.120.340:FF:000004">
    <property type="entry name" value="Histone deacetylase HDT1"/>
    <property type="match status" value="1"/>
</dbReference>
<feature type="compositionally biased region" description="Polar residues" evidence="10">
    <location>
        <begin position="266"/>
        <end position="295"/>
    </location>
</feature>
<dbReference type="Gene3D" id="2.60.120.340">
    <property type="entry name" value="Nucleoplasmin core domain"/>
    <property type="match status" value="1"/>
</dbReference>
<comment type="similarity">
    <text evidence="2">Belongs to the histone deacetylase HD2 family.</text>
</comment>
<dbReference type="GO" id="GO:0005730">
    <property type="term" value="C:nucleolus"/>
    <property type="evidence" value="ECO:0007669"/>
    <property type="project" value="UniProtKB-SubCell"/>
</dbReference>
<evidence type="ECO:0000256" key="7">
    <source>
        <dbReference type="ARBA" id="ARBA00023163"/>
    </source>
</evidence>
<evidence type="ECO:0000256" key="3">
    <source>
        <dbReference type="ARBA" id="ARBA00022491"/>
    </source>
</evidence>
<keyword evidence="9" id="KW-0863">Zinc-finger</keyword>
<dbReference type="InterPro" id="IPR041232">
    <property type="entry name" value="NPL"/>
</dbReference>
<proteinExistence type="inferred from homology"/>
<evidence type="ECO:0000313" key="13">
    <source>
        <dbReference type="Proteomes" id="UP000594638"/>
    </source>
</evidence>
<dbReference type="Proteomes" id="UP000594638">
    <property type="component" value="Unassembled WGS sequence"/>
</dbReference>
<keyword evidence="4" id="KW-0378">Hydrolase</keyword>
<dbReference type="InterPro" id="IPR036236">
    <property type="entry name" value="Znf_C2H2_sf"/>
</dbReference>
<feature type="domain" description="C2H2-type" evidence="11">
    <location>
        <begin position="279"/>
        <end position="306"/>
    </location>
</feature>
<evidence type="ECO:0000256" key="8">
    <source>
        <dbReference type="ARBA" id="ARBA00023242"/>
    </source>
</evidence>
<feature type="compositionally biased region" description="Basic and acidic residues" evidence="10">
    <location>
        <begin position="209"/>
        <end position="222"/>
    </location>
</feature>
<evidence type="ECO:0000256" key="4">
    <source>
        <dbReference type="ARBA" id="ARBA00022801"/>
    </source>
</evidence>
<dbReference type="Pfam" id="PF17800">
    <property type="entry name" value="NPL"/>
    <property type="match status" value="1"/>
</dbReference>
<protein>
    <submittedName>
        <fullName evidence="12">Histone deacetylase HDT1</fullName>
    </submittedName>
</protein>
<evidence type="ECO:0000256" key="5">
    <source>
        <dbReference type="ARBA" id="ARBA00022853"/>
    </source>
</evidence>
<dbReference type="GO" id="GO:0016787">
    <property type="term" value="F:hydrolase activity"/>
    <property type="evidence" value="ECO:0007669"/>
    <property type="project" value="UniProtKB-KW"/>
</dbReference>
<name>A0A8S0UCW3_OLEEU</name>
<comment type="subcellular location">
    <subcellularLocation>
        <location evidence="1">Nucleus</location>
        <location evidence="1">Nucleolus</location>
    </subcellularLocation>
</comment>
<dbReference type="InterPro" id="IPR013087">
    <property type="entry name" value="Znf_C2H2_type"/>
</dbReference>
<keyword evidence="7" id="KW-0804">Transcription</keyword>
<dbReference type="Pfam" id="PF12874">
    <property type="entry name" value="zf-met"/>
    <property type="match status" value="1"/>
</dbReference>
<evidence type="ECO:0000256" key="2">
    <source>
        <dbReference type="ARBA" id="ARBA00006673"/>
    </source>
</evidence>
<accession>A0A8S0UCW3</accession>
<dbReference type="EMBL" id="CACTIH010007500">
    <property type="protein sequence ID" value="CAA3014683.1"/>
    <property type="molecule type" value="Genomic_DNA"/>
</dbReference>
<keyword evidence="9" id="KW-0862">Zinc</keyword>
<evidence type="ECO:0000256" key="1">
    <source>
        <dbReference type="ARBA" id="ARBA00004604"/>
    </source>
</evidence>
<dbReference type="GO" id="GO:0006325">
    <property type="term" value="P:chromatin organization"/>
    <property type="evidence" value="ECO:0007669"/>
    <property type="project" value="UniProtKB-KW"/>
</dbReference>
<dbReference type="SUPFAM" id="SSF57667">
    <property type="entry name" value="beta-beta-alpha zinc fingers"/>
    <property type="match status" value="1"/>
</dbReference>
<sequence length="306" mass="33453">MEFWGVEVKSGEPLPVTPGEGMILHLSQANLSELKKEKANESICLFLKVNGRTLVLGTLFTEKLPQQQLDLVFDRDFELSHNWKNGSVFFYGYKASNPFEEEYPFYMPDGESDESGFEEAIPLTVSNNGNLETTVKQEKPAGPQKSNAVKNKGFNTGKQKVKIVEPNKDEGADESTDEDLMSEEDDEDDSKDEDDSDNSDEDSDGSDEETPKKAEPSKKRAAESAAKTPVADKKAKATPQKTDSKKAGGHVATPHPAKQGGKTAANKPNHQITKSVGSHSCKSCNRTFNSENALESHSKAKHSSGK</sequence>
<dbReference type="Gramene" id="OE9A053594T6">
    <property type="protein sequence ID" value="OE9A053594C6"/>
    <property type="gene ID" value="OE9A053594"/>
</dbReference>
<dbReference type="AlphaFoldDB" id="A0A8S0UCW3"/>
<feature type="region of interest" description="Disordered" evidence="10">
    <location>
        <begin position="126"/>
        <end position="306"/>
    </location>
</feature>
<keyword evidence="5" id="KW-0156">Chromatin regulator</keyword>
<evidence type="ECO:0000256" key="6">
    <source>
        <dbReference type="ARBA" id="ARBA00023015"/>
    </source>
</evidence>
<comment type="caution">
    <text evidence="12">The sequence shown here is derived from an EMBL/GenBank/DDBJ whole genome shotgun (WGS) entry which is preliminary data.</text>
</comment>
<reference evidence="12 13" key="1">
    <citation type="submission" date="2019-12" db="EMBL/GenBank/DDBJ databases">
        <authorList>
            <person name="Alioto T."/>
            <person name="Alioto T."/>
            <person name="Gomez Garrido J."/>
        </authorList>
    </citation>
    <scope>NUCLEOTIDE SEQUENCE [LARGE SCALE GENOMIC DNA]</scope>
</reference>
<dbReference type="PROSITE" id="PS50157">
    <property type="entry name" value="ZINC_FINGER_C2H2_2"/>
    <property type="match status" value="1"/>
</dbReference>
<feature type="compositionally biased region" description="Polar residues" evidence="10">
    <location>
        <begin position="144"/>
        <end position="158"/>
    </location>
</feature>
<keyword evidence="8" id="KW-0539">Nucleus</keyword>
<keyword evidence="6" id="KW-0805">Transcription regulation</keyword>
<dbReference type="PROSITE" id="PS00028">
    <property type="entry name" value="ZINC_FINGER_C2H2_1"/>
    <property type="match status" value="1"/>
</dbReference>
<organism evidence="12 13">
    <name type="scientific">Olea europaea subsp. europaea</name>
    <dbReference type="NCBI Taxonomy" id="158383"/>
    <lineage>
        <taxon>Eukaryota</taxon>
        <taxon>Viridiplantae</taxon>
        <taxon>Streptophyta</taxon>
        <taxon>Embryophyta</taxon>
        <taxon>Tracheophyta</taxon>
        <taxon>Spermatophyta</taxon>
        <taxon>Magnoliopsida</taxon>
        <taxon>eudicotyledons</taxon>
        <taxon>Gunneridae</taxon>
        <taxon>Pentapetalae</taxon>
        <taxon>asterids</taxon>
        <taxon>lamiids</taxon>
        <taxon>Lamiales</taxon>
        <taxon>Oleaceae</taxon>
        <taxon>Oleeae</taxon>
        <taxon>Olea</taxon>
    </lineage>
</organism>
<feature type="compositionally biased region" description="Acidic residues" evidence="10">
    <location>
        <begin position="171"/>
        <end position="208"/>
    </location>
</feature>
<keyword evidence="3" id="KW-0678">Repressor</keyword>
<keyword evidence="9" id="KW-0479">Metal-binding</keyword>
<evidence type="ECO:0000256" key="9">
    <source>
        <dbReference type="PROSITE-ProRule" id="PRU00042"/>
    </source>
</evidence>
<evidence type="ECO:0000256" key="10">
    <source>
        <dbReference type="SAM" id="MobiDB-lite"/>
    </source>
</evidence>
<evidence type="ECO:0000259" key="11">
    <source>
        <dbReference type="PROSITE" id="PS50157"/>
    </source>
</evidence>
<gene>
    <name evidence="12" type="ORF">OLEA9_A053594</name>
</gene>
<evidence type="ECO:0000313" key="12">
    <source>
        <dbReference type="EMBL" id="CAA3014683.1"/>
    </source>
</evidence>
<keyword evidence="13" id="KW-1185">Reference proteome</keyword>
<dbReference type="GO" id="GO:0008270">
    <property type="term" value="F:zinc ion binding"/>
    <property type="evidence" value="ECO:0007669"/>
    <property type="project" value="UniProtKB-KW"/>
</dbReference>